<dbReference type="Pfam" id="PF00026">
    <property type="entry name" value="Asp"/>
    <property type="match status" value="1"/>
</dbReference>
<dbReference type="GO" id="GO:0006508">
    <property type="term" value="P:proteolysis"/>
    <property type="evidence" value="ECO:0007669"/>
    <property type="project" value="UniProtKB-KW"/>
</dbReference>
<evidence type="ECO:0000256" key="7">
    <source>
        <dbReference type="ARBA" id="ARBA00023180"/>
    </source>
</evidence>
<dbReference type="PANTHER" id="PTHR47966:SF51">
    <property type="entry name" value="BETA-SITE APP-CLEAVING ENZYME, ISOFORM A-RELATED"/>
    <property type="match status" value="1"/>
</dbReference>
<keyword evidence="5" id="KW-0865">Zymogen</keyword>
<evidence type="ECO:0000256" key="3">
    <source>
        <dbReference type="ARBA" id="ARBA00022750"/>
    </source>
</evidence>
<reference evidence="13" key="1">
    <citation type="submission" date="2006-07" db="EMBL/GenBank/DDBJ databases">
        <title>Variety specific expression of aspartic proteinase from cucumber, derived by cDNA-AFLP.</title>
        <authorList>
            <person name="Yi S.I."/>
            <person name="Bae K.M."/>
        </authorList>
    </citation>
    <scope>NUCLEOTIDE SEQUENCE</scope>
</reference>
<evidence type="ECO:0000256" key="9">
    <source>
        <dbReference type="PIRSR" id="PIRSR601461-2"/>
    </source>
</evidence>
<keyword evidence="3 10" id="KW-0064">Aspartyl protease</keyword>
<keyword evidence="11" id="KW-0732">Signal</keyword>
<dbReference type="FunFam" id="2.40.70.10:FF:000002">
    <property type="entry name" value="Vacuolar aspartic proteinase"/>
    <property type="match status" value="1"/>
</dbReference>
<sequence length="399" mass="42859">MFKVIAFLAIVALAASEMHRIPLQRQENFKLTKNNIQAAKVHLRNKYNVKSNLLGRSGTTEQLTQGQLTSEYYGTIGIGTPAQEFTVVFDSGSSNLWVPSAKCSSSDQACKNHNSAASSTYVPNGEQFSIQYGTGSLTGFLSTDTVTVNGLTIQSQTFAEATNEPGSTFVDSTFDGILGLAYETISQDNVVPPFYNMVSQSLVSNPVFSVYFGRSKAANNNGEVIFGGSDSTVYQGPINYVPVTQQGYWQFTMDGVYVNGQQVISSAQAIADTGTSLLAAPTSAFYTLNEAIGATYQEGDYFVDCSSVSSLPNIQFSIGGINYSLPPSAYIVEIEGECMSATTAMDQEQWILGDVFLGSYYTEFDLGNNRVGFAALVGGIPTSPAPVANSQSNEYGDYY</sequence>
<dbReference type="AlphaFoldDB" id="Q0GFA8"/>
<organism evidence="13">
    <name type="scientific">Cucumis sativus</name>
    <name type="common">Cucumber</name>
    <dbReference type="NCBI Taxonomy" id="3659"/>
    <lineage>
        <taxon>Eukaryota</taxon>
        <taxon>Viridiplantae</taxon>
        <taxon>Streptophyta</taxon>
        <taxon>Embryophyta</taxon>
        <taxon>Tracheophyta</taxon>
        <taxon>Spermatophyta</taxon>
        <taxon>Magnoliopsida</taxon>
        <taxon>eudicotyledons</taxon>
        <taxon>Gunneridae</taxon>
        <taxon>Pentapetalae</taxon>
        <taxon>rosids</taxon>
        <taxon>fabids</taxon>
        <taxon>Cucurbitales</taxon>
        <taxon>Cucurbitaceae</taxon>
        <taxon>Benincaseae</taxon>
        <taxon>Cucumis</taxon>
    </lineage>
</organism>
<comment type="similarity">
    <text evidence="1 10">Belongs to the peptidase A1 family.</text>
</comment>
<evidence type="ECO:0000256" key="4">
    <source>
        <dbReference type="ARBA" id="ARBA00022801"/>
    </source>
</evidence>
<proteinExistence type="evidence at transcript level"/>
<evidence type="ECO:0000256" key="2">
    <source>
        <dbReference type="ARBA" id="ARBA00022670"/>
    </source>
</evidence>
<keyword evidence="6 9" id="KW-1015">Disulfide bond</keyword>
<feature type="active site" evidence="8">
    <location>
        <position position="90"/>
    </location>
</feature>
<dbReference type="InterPro" id="IPR021109">
    <property type="entry name" value="Peptidase_aspartic_dom_sf"/>
</dbReference>
<dbReference type="InterPro" id="IPR001969">
    <property type="entry name" value="Aspartic_peptidase_AS"/>
</dbReference>
<feature type="signal peptide" evidence="11">
    <location>
        <begin position="1"/>
        <end position="16"/>
    </location>
</feature>
<dbReference type="FunFam" id="2.40.70.10:FF:000004">
    <property type="entry name" value="Pepsin A"/>
    <property type="match status" value="1"/>
</dbReference>
<evidence type="ECO:0000256" key="6">
    <source>
        <dbReference type="ARBA" id="ARBA00023157"/>
    </source>
</evidence>
<dbReference type="PROSITE" id="PS51767">
    <property type="entry name" value="PEPTIDASE_A1"/>
    <property type="match status" value="1"/>
</dbReference>
<protein>
    <submittedName>
        <fullName evidence="13">Aspartic proteinase</fullName>
    </submittedName>
</protein>
<feature type="disulfide bond" evidence="9">
    <location>
        <begin position="305"/>
        <end position="338"/>
    </location>
</feature>
<evidence type="ECO:0000313" key="13">
    <source>
        <dbReference type="EMBL" id="ABI26643.1"/>
    </source>
</evidence>
<feature type="disulfide bond" evidence="9">
    <location>
        <begin position="103"/>
        <end position="110"/>
    </location>
</feature>
<dbReference type="InterPro" id="IPR001461">
    <property type="entry name" value="Aspartic_peptidase_A1"/>
</dbReference>
<dbReference type="PRINTS" id="PR00792">
    <property type="entry name" value="PEPSIN"/>
</dbReference>
<keyword evidence="4 10" id="KW-0378">Hydrolase</keyword>
<dbReference type="EMBL" id="DQ868657">
    <property type="protein sequence ID" value="ABI26643.1"/>
    <property type="molecule type" value="mRNA"/>
</dbReference>
<keyword evidence="2 10" id="KW-0645">Protease</keyword>
<name>Q0GFA8_CUCSA</name>
<dbReference type="Gene3D" id="2.60.40.1960">
    <property type="match status" value="1"/>
</dbReference>
<dbReference type="GO" id="GO:0004190">
    <property type="term" value="F:aspartic-type endopeptidase activity"/>
    <property type="evidence" value="ECO:0007669"/>
    <property type="project" value="UniProtKB-KW"/>
</dbReference>
<feature type="chain" id="PRO_5004172614" evidence="11">
    <location>
        <begin position="17"/>
        <end position="399"/>
    </location>
</feature>
<dbReference type="Gene3D" id="2.40.70.10">
    <property type="entry name" value="Acid Proteases"/>
    <property type="match status" value="2"/>
</dbReference>
<evidence type="ECO:0000256" key="1">
    <source>
        <dbReference type="ARBA" id="ARBA00007447"/>
    </source>
</evidence>
<keyword evidence="7" id="KW-0325">Glycoprotein</keyword>
<dbReference type="PROSITE" id="PS00141">
    <property type="entry name" value="ASP_PROTEASE"/>
    <property type="match status" value="2"/>
</dbReference>
<feature type="active site" evidence="8">
    <location>
        <position position="272"/>
    </location>
</feature>
<dbReference type="SUPFAM" id="SSF50630">
    <property type="entry name" value="Acid proteases"/>
    <property type="match status" value="1"/>
</dbReference>
<reference evidence="13" key="2">
    <citation type="submission" date="2006-07" db="EMBL/GenBank/DDBJ databases">
        <authorList>
            <person name="Yi S.I."/>
            <person name="Bae K.M."/>
        </authorList>
    </citation>
    <scope>NUCLEOTIDE SEQUENCE</scope>
</reference>
<dbReference type="PANTHER" id="PTHR47966">
    <property type="entry name" value="BETA-SITE APP-CLEAVING ENZYME, ISOFORM A-RELATED"/>
    <property type="match status" value="1"/>
</dbReference>
<evidence type="ECO:0000259" key="12">
    <source>
        <dbReference type="PROSITE" id="PS51767"/>
    </source>
</evidence>
<evidence type="ECO:0000256" key="5">
    <source>
        <dbReference type="ARBA" id="ARBA00023145"/>
    </source>
</evidence>
<evidence type="ECO:0000256" key="11">
    <source>
        <dbReference type="SAM" id="SignalP"/>
    </source>
</evidence>
<evidence type="ECO:0000256" key="8">
    <source>
        <dbReference type="PIRSR" id="PIRSR601461-1"/>
    </source>
</evidence>
<evidence type="ECO:0000256" key="10">
    <source>
        <dbReference type="RuleBase" id="RU000454"/>
    </source>
</evidence>
<dbReference type="InterPro" id="IPR033121">
    <property type="entry name" value="PEPTIDASE_A1"/>
</dbReference>
<feature type="domain" description="Peptidase A1" evidence="12">
    <location>
        <begin position="72"/>
        <end position="374"/>
    </location>
</feature>
<dbReference type="MEROPS" id="A01.093"/>
<accession>Q0GFA8</accession>